<evidence type="ECO:0000313" key="5">
    <source>
        <dbReference type="EMBL" id="CUV35461.1"/>
    </source>
</evidence>
<keyword evidence="4" id="KW-0449">Lipoprotein</keyword>
<dbReference type="EMBL" id="LN899822">
    <property type="protein sequence ID" value="CUV62928.1"/>
    <property type="molecule type" value="Genomic_DNA"/>
</dbReference>
<evidence type="ECO:0000256" key="1">
    <source>
        <dbReference type="SAM" id="MobiDB-lite"/>
    </source>
</evidence>
<organism evidence="4">
    <name type="scientific">Ralstonia solanacearum</name>
    <name type="common">Pseudomonas solanacearum</name>
    <dbReference type="NCBI Taxonomy" id="305"/>
    <lineage>
        <taxon>Bacteria</taxon>
        <taxon>Pseudomonadati</taxon>
        <taxon>Pseudomonadota</taxon>
        <taxon>Betaproteobacteria</taxon>
        <taxon>Burkholderiales</taxon>
        <taxon>Burkholderiaceae</taxon>
        <taxon>Ralstonia</taxon>
        <taxon>Ralstonia solanacearum species complex</taxon>
    </lineage>
</organism>
<evidence type="ECO:0000313" key="4">
    <source>
        <dbReference type="EMBL" id="CUV25698.1"/>
    </source>
</evidence>
<keyword evidence="2" id="KW-0732">Signal</keyword>
<dbReference type="EMBL" id="LN899825">
    <property type="protein sequence ID" value="CUV35461.1"/>
    <property type="molecule type" value="Genomic_DNA"/>
</dbReference>
<feature type="signal peptide" evidence="2">
    <location>
        <begin position="1"/>
        <end position="41"/>
    </location>
</feature>
<dbReference type="InterPro" id="IPR008258">
    <property type="entry name" value="Transglycosylase_SLT_dom_1"/>
</dbReference>
<protein>
    <submittedName>
        <fullName evidence="4">Putative lipoprotein</fullName>
    </submittedName>
</protein>
<feature type="region of interest" description="Disordered" evidence="1">
    <location>
        <begin position="195"/>
        <end position="219"/>
    </location>
</feature>
<accession>A0A0S4UTW2</accession>
<feature type="domain" description="Transglycosylase SLT" evidence="3">
    <location>
        <begin position="43"/>
        <end position="138"/>
    </location>
</feature>
<dbReference type="Pfam" id="PF01464">
    <property type="entry name" value="SLT"/>
    <property type="match status" value="1"/>
</dbReference>
<dbReference type="CDD" id="cd13400">
    <property type="entry name" value="LT_IagB-like"/>
    <property type="match status" value="1"/>
</dbReference>
<dbReference type="Gene3D" id="1.10.530.10">
    <property type="match status" value="1"/>
</dbReference>
<evidence type="ECO:0000313" key="6">
    <source>
        <dbReference type="EMBL" id="CUV62928.1"/>
    </source>
</evidence>
<reference evidence="4" key="1">
    <citation type="submission" date="2015-10" db="EMBL/GenBank/DDBJ databases">
        <authorList>
            <person name="Gilbert D.G."/>
        </authorList>
    </citation>
    <scope>NUCLEOTIDE SEQUENCE</scope>
    <source>
        <strain evidence="4">Phyl III-seqv23</strain>
    </source>
</reference>
<gene>
    <name evidence="4" type="primary">hpx</name>
    <name evidence="6" type="ORF">RD1301_v1_2890003</name>
    <name evidence="4" type="ORF">RUN1744_v1_1080008</name>
    <name evidence="5" type="ORF">TD1301_v1_1440008</name>
</gene>
<dbReference type="InterPro" id="IPR023346">
    <property type="entry name" value="Lysozyme-like_dom_sf"/>
</dbReference>
<proteinExistence type="predicted"/>
<evidence type="ECO:0000259" key="3">
    <source>
        <dbReference type="Pfam" id="PF01464"/>
    </source>
</evidence>
<feature type="chain" id="PRO_5013467152" evidence="2">
    <location>
        <begin position="42"/>
        <end position="242"/>
    </location>
</feature>
<dbReference type="AlphaFoldDB" id="A0A0S4UTW2"/>
<name>A0A0S4UTW2_RALSL</name>
<evidence type="ECO:0000256" key="2">
    <source>
        <dbReference type="SAM" id="SignalP"/>
    </source>
</evidence>
<dbReference type="PROSITE" id="PS51257">
    <property type="entry name" value="PROKAR_LIPOPROTEIN"/>
    <property type="match status" value="1"/>
</dbReference>
<feature type="compositionally biased region" description="Low complexity" evidence="1">
    <location>
        <begin position="199"/>
        <end position="209"/>
    </location>
</feature>
<dbReference type="SUPFAM" id="SSF53955">
    <property type="entry name" value="Lysozyme-like"/>
    <property type="match status" value="1"/>
</dbReference>
<sequence length="242" mass="26491">MLARVSERTSMPARNPARAAARRWAMLAVALLACLPPNGKADCIDDAAAYHDVNPQVLRAIGYQESRLNPQARNLNRNGSEDLGMFQINSIHLPELSRYGIGRQMLFDPCVSAYVAAWHLSRKIRQHGNNWWAIGAYHSESPEHNGVYARAVEGILNRKQPLARSARPSALPAPADGNTVLVTNSAAARPMHAITTRRAPPSASAPSAAKLTGADTPEDDRWLDSMLVSLNRSASLRERFAR</sequence>
<dbReference type="EMBL" id="LN899823">
    <property type="protein sequence ID" value="CUV25698.1"/>
    <property type="molecule type" value="Genomic_DNA"/>
</dbReference>